<evidence type="ECO:0000313" key="3">
    <source>
        <dbReference type="Proteomes" id="UP000630135"/>
    </source>
</evidence>
<dbReference type="RefSeq" id="WP_017871718.1">
    <property type="nucleotide sequence ID" value="NZ_BMLZ01000021.1"/>
</dbReference>
<dbReference type="AlphaFoldDB" id="A0AAV4K8K7"/>
<sequence>MPQPKARARIFTNDLTLAYEAADLLTRQTGELHHIVLCEVDPLTDEHTIAVTNTRATVLALQAGYSLDTFGLPAWAIQAVRLAQGFHDAEREGTPHGVSTVQTWTPEDFIHDYHMTEFLPIEHAQEFGQLTSALTRLEKSA</sequence>
<dbReference type="Proteomes" id="UP000652720">
    <property type="component" value="Unassembled WGS sequence"/>
</dbReference>
<dbReference type="EMBL" id="BMMA01000019">
    <property type="protein sequence ID" value="GGI85908.1"/>
    <property type="molecule type" value="Genomic_DNA"/>
</dbReference>
<reference evidence="1" key="4">
    <citation type="submission" date="2023-08" db="EMBL/GenBank/DDBJ databases">
        <authorList>
            <person name="Sun Q."/>
            <person name="Zhou Y."/>
        </authorList>
    </citation>
    <scope>NUCLEOTIDE SEQUENCE</scope>
    <source>
        <strain evidence="2">CGMCC 1.8884</strain>
        <strain evidence="1">CGMCC 1.8885</strain>
    </source>
</reference>
<evidence type="ECO:0008006" key="5">
    <source>
        <dbReference type="Google" id="ProtNLM"/>
    </source>
</evidence>
<dbReference type="GeneID" id="59166831"/>
<evidence type="ECO:0000313" key="4">
    <source>
        <dbReference type="Proteomes" id="UP000652720"/>
    </source>
</evidence>
<dbReference type="EMBL" id="BMLZ01000021">
    <property type="protein sequence ID" value="GGP30190.1"/>
    <property type="molecule type" value="Genomic_DNA"/>
</dbReference>
<protein>
    <recommendedName>
        <fullName evidence="5">HD domain-containing protein</fullName>
    </recommendedName>
</protein>
<evidence type="ECO:0000313" key="2">
    <source>
        <dbReference type="EMBL" id="GGP30190.1"/>
    </source>
</evidence>
<reference evidence="2" key="1">
    <citation type="journal article" date="2014" name="Int. J. Syst. Evol. Microbiol.">
        <title>Complete genome of a new Firmicutes species belonging to the dominant human colonic microbiota ('Ruminococcus bicirculans') reveals two chromosomes and a selective capacity to utilize plant glucans.</title>
        <authorList>
            <consortium name="NISC Comparative Sequencing Program"/>
            <person name="Wegmann U."/>
            <person name="Louis P."/>
            <person name="Goesmann A."/>
            <person name="Henrissat B."/>
            <person name="Duncan S.H."/>
            <person name="Flint H.J."/>
        </authorList>
    </citation>
    <scope>NUCLEOTIDE SEQUENCE</scope>
    <source>
        <strain evidence="2">CGMCC 1.8884</strain>
    </source>
</reference>
<reference evidence="1" key="2">
    <citation type="journal article" date="2014" name="Int. J. Syst. Evol. Microbiol.">
        <title>Complete genome sequence of Corynebacterium casei LMG S-19264T (=DSM 44701T), isolated from a smear-ripened cheese.</title>
        <authorList>
            <consortium name="US DOE Joint Genome Institute (JGI-PGF)"/>
            <person name="Walter F."/>
            <person name="Albersmeier A."/>
            <person name="Kalinowski J."/>
            <person name="Ruckert C."/>
        </authorList>
    </citation>
    <scope>NUCLEOTIDE SEQUENCE</scope>
    <source>
        <strain evidence="1">CGMCC 1.8885</strain>
    </source>
</reference>
<proteinExistence type="predicted"/>
<accession>A0AAV4K8K7</accession>
<gene>
    <name evidence="2" type="ORF">GCM10008021_18410</name>
    <name evidence="1" type="ORF">GCM10010914_20460</name>
</gene>
<keyword evidence="3" id="KW-1185">Reference proteome</keyword>
<name>A0AAV4K8K7_9DEIO</name>
<organism evidence="1 4">
    <name type="scientific">Deinococcus wulumuqiensis</name>
    <dbReference type="NCBI Taxonomy" id="980427"/>
    <lineage>
        <taxon>Bacteria</taxon>
        <taxon>Thermotogati</taxon>
        <taxon>Deinococcota</taxon>
        <taxon>Deinococci</taxon>
        <taxon>Deinococcales</taxon>
        <taxon>Deinococcaceae</taxon>
        <taxon>Deinococcus</taxon>
    </lineage>
</organism>
<reference evidence="3" key="3">
    <citation type="journal article" date="2019" name="Int. J. Syst. Evol. Microbiol.">
        <title>The Global Catalogue of Microorganisms (GCM) 10K type strain sequencing project: providing services to taxonomists for standard genome sequencing and annotation.</title>
        <authorList>
            <consortium name="The Broad Institute Genomics Platform"/>
            <consortium name="The Broad Institute Genome Sequencing Center for Infectious Disease"/>
            <person name="Wu L."/>
            <person name="Ma J."/>
        </authorList>
    </citation>
    <scope>NUCLEOTIDE SEQUENCE [LARGE SCALE GENOMIC DNA]</scope>
    <source>
        <strain evidence="3">CGMCC 1.8884</strain>
    </source>
</reference>
<evidence type="ECO:0000313" key="1">
    <source>
        <dbReference type="EMBL" id="GGI85908.1"/>
    </source>
</evidence>
<dbReference type="Proteomes" id="UP000630135">
    <property type="component" value="Unassembled WGS sequence"/>
</dbReference>
<comment type="caution">
    <text evidence="1">The sequence shown here is derived from an EMBL/GenBank/DDBJ whole genome shotgun (WGS) entry which is preliminary data.</text>
</comment>